<feature type="transmembrane region" description="Helical" evidence="5">
    <location>
        <begin position="295"/>
        <end position="323"/>
    </location>
</feature>
<sequence>METYETLLKSQLKQLEEVLLRRHDYEFQALKQQYLRGVQQGFSDFYNDEIPQELPDMEQTKAVQRWEKLSCKLMARQGGSFETEESGIMAVRSTSQRPDLRMRSSWCHSVMQKRVKMPPNSRSDFTEDMALRMNEEMTESYWYSKFVLGPHSSFQLLWAVLSIILITWDLVTIPMEVFDDLTFHNVVQVVGYVSLAFWVIDMPLHLIFGVQKSGLVELRPRVLAKIYLKSWFPVDLALVALDVAFIFLEVIGISGAFRSVRVLRSMRMLRLLRLLRVAKLQREVSIIANRFVSAYFFMVLKVFAALLVMLSVNHMIACAWYAVGTNFRIDVESNWLKRMELEEVGMFEAYVASLHWSLTQFTPSTNNVAPTNSLERLFAIFVILLAMGCFSSFVGSITATVNALRSIQATKTKQHSEVLRFFAERKMSLDLFQKVKYVIRTEKLMDDPLMENEVTMLKFLPKRFRIQLHEEMYMHDLLQLPFWPSGVKTREHVFLAEVCHSAMQEEIARKYEDIFLPGTECHAAYLMQPGCAMSYTFGPLVNVRVQSEDHLCLISLWAEWQHQGRLIARHGTSRYVVLDSEKFGMLAWRWAGPFYRYLQIFGVLFTGALESHLAEDAHFTDMGIPKEQVKELALRTAQFDQVCEKNTNREDVKNAGLNSSMVLRSTSELALRGI</sequence>
<feature type="transmembrane region" description="Helical" evidence="5">
    <location>
        <begin position="189"/>
        <end position="210"/>
    </location>
</feature>
<accession>A0ABP0JWB7</accession>
<reference evidence="7 8" key="1">
    <citation type="submission" date="2024-02" db="EMBL/GenBank/DDBJ databases">
        <authorList>
            <person name="Chen Y."/>
            <person name="Shah S."/>
            <person name="Dougan E. K."/>
            <person name="Thang M."/>
            <person name="Chan C."/>
        </authorList>
    </citation>
    <scope>NUCLEOTIDE SEQUENCE [LARGE SCALE GENOMIC DNA]</scope>
</reference>
<evidence type="ECO:0000256" key="4">
    <source>
        <dbReference type="ARBA" id="ARBA00023136"/>
    </source>
</evidence>
<dbReference type="PANTHER" id="PTHR45689:SF5">
    <property type="entry name" value="I[[H]] CHANNEL, ISOFORM E"/>
    <property type="match status" value="1"/>
</dbReference>
<dbReference type="InterPro" id="IPR005821">
    <property type="entry name" value="Ion_trans_dom"/>
</dbReference>
<evidence type="ECO:0000256" key="3">
    <source>
        <dbReference type="ARBA" id="ARBA00022989"/>
    </source>
</evidence>
<dbReference type="InterPro" id="IPR051413">
    <property type="entry name" value="K/Na_HCN_channel"/>
</dbReference>
<comment type="caution">
    <text evidence="7">The sequence shown here is derived from an EMBL/GenBank/DDBJ whole genome shotgun (WGS) entry which is preliminary data.</text>
</comment>
<evidence type="ECO:0000256" key="2">
    <source>
        <dbReference type="ARBA" id="ARBA00022692"/>
    </source>
</evidence>
<feature type="transmembrane region" description="Helical" evidence="5">
    <location>
        <begin position="377"/>
        <end position="404"/>
    </location>
</feature>
<dbReference type="Pfam" id="PF00520">
    <property type="entry name" value="Ion_trans"/>
    <property type="match status" value="1"/>
</dbReference>
<feature type="transmembrane region" description="Helical" evidence="5">
    <location>
        <begin position="156"/>
        <end position="177"/>
    </location>
</feature>
<keyword evidence="7" id="KW-0813">Transport</keyword>
<name>A0ABP0JWB7_9DINO</name>
<dbReference type="GO" id="GO:0034220">
    <property type="term" value="P:monoatomic ion transmembrane transport"/>
    <property type="evidence" value="ECO:0007669"/>
    <property type="project" value="UniProtKB-KW"/>
</dbReference>
<dbReference type="Proteomes" id="UP001642464">
    <property type="component" value="Unassembled WGS sequence"/>
</dbReference>
<evidence type="ECO:0000256" key="1">
    <source>
        <dbReference type="ARBA" id="ARBA00004141"/>
    </source>
</evidence>
<dbReference type="SUPFAM" id="SSF81324">
    <property type="entry name" value="Voltage-gated potassium channels"/>
    <property type="match status" value="1"/>
</dbReference>
<keyword evidence="4 5" id="KW-0472">Membrane</keyword>
<keyword evidence="2 5" id="KW-0812">Transmembrane</keyword>
<proteinExistence type="predicted"/>
<keyword evidence="7" id="KW-0407">Ion channel</keyword>
<evidence type="ECO:0000259" key="6">
    <source>
        <dbReference type="Pfam" id="PF00520"/>
    </source>
</evidence>
<dbReference type="EMBL" id="CAXAMM010008779">
    <property type="protein sequence ID" value="CAK9018423.1"/>
    <property type="molecule type" value="Genomic_DNA"/>
</dbReference>
<gene>
    <name evidence="7" type="ORF">SCF082_LOCUS14086</name>
</gene>
<keyword evidence="3 5" id="KW-1133">Transmembrane helix</keyword>
<dbReference type="PANTHER" id="PTHR45689">
    <property type="entry name" value="I[[H]] CHANNEL, ISOFORM E"/>
    <property type="match status" value="1"/>
</dbReference>
<evidence type="ECO:0000256" key="5">
    <source>
        <dbReference type="SAM" id="Phobius"/>
    </source>
</evidence>
<protein>
    <recommendedName>
        <fullName evidence="6">Ion transport domain-containing protein</fullName>
    </recommendedName>
</protein>
<evidence type="ECO:0000313" key="7">
    <source>
        <dbReference type="EMBL" id="CAK9018423.1"/>
    </source>
</evidence>
<comment type="subcellular location">
    <subcellularLocation>
        <location evidence="1">Membrane</location>
        <topology evidence="1">Multi-pass membrane protein</topology>
    </subcellularLocation>
</comment>
<organism evidence="7 8">
    <name type="scientific">Durusdinium trenchii</name>
    <dbReference type="NCBI Taxonomy" id="1381693"/>
    <lineage>
        <taxon>Eukaryota</taxon>
        <taxon>Sar</taxon>
        <taxon>Alveolata</taxon>
        <taxon>Dinophyceae</taxon>
        <taxon>Suessiales</taxon>
        <taxon>Symbiodiniaceae</taxon>
        <taxon>Durusdinium</taxon>
    </lineage>
</organism>
<evidence type="ECO:0000313" key="8">
    <source>
        <dbReference type="Proteomes" id="UP001642464"/>
    </source>
</evidence>
<dbReference type="Gene3D" id="1.10.287.70">
    <property type="match status" value="1"/>
</dbReference>
<keyword evidence="8" id="KW-1185">Reference proteome</keyword>
<keyword evidence="7" id="KW-0406">Ion transport</keyword>
<feature type="transmembrane region" description="Helical" evidence="5">
    <location>
        <begin position="230"/>
        <end position="257"/>
    </location>
</feature>
<feature type="domain" description="Ion transport" evidence="6">
    <location>
        <begin position="157"/>
        <end position="406"/>
    </location>
</feature>